<accession>A0A3M7MI20</accession>
<dbReference type="PANTHER" id="PTHR24321:SF8">
    <property type="entry name" value="ESTRADIOL 17-BETA-DEHYDROGENASE 8-RELATED"/>
    <property type="match status" value="1"/>
</dbReference>
<dbReference type="PANTHER" id="PTHR24321">
    <property type="entry name" value="DEHYDROGENASES, SHORT CHAIN"/>
    <property type="match status" value="1"/>
</dbReference>
<dbReference type="GO" id="GO:0016491">
    <property type="term" value="F:oxidoreductase activity"/>
    <property type="evidence" value="ECO:0007669"/>
    <property type="project" value="UniProtKB-KW"/>
</dbReference>
<feature type="region of interest" description="Disordered" evidence="4">
    <location>
        <begin position="1"/>
        <end position="45"/>
    </location>
</feature>
<dbReference type="Pfam" id="PF13561">
    <property type="entry name" value="adh_short_C2"/>
    <property type="match status" value="1"/>
</dbReference>
<evidence type="ECO:0000256" key="4">
    <source>
        <dbReference type="SAM" id="MobiDB-lite"/>
    </source>
</evidence>
<reference evidence="5 6" key="1">
    <citation type="journal article" date="2014" name="PLoS ONE">
        <title>De novo Genome Assembly of the Fungal Plant Pathogen Pyrenophora semeniperda.</title>
        <authorList>
            <person name="Soliai M.M."/>
            <person name="Meyer S.E."/>
            <person name="Udall J.A."/>
            <person name="Elzinga D.E."/>
            <person name="Hermansen R.A."/>
            <person name="Bodily P.M."/>
            <person name="Hart A.A."/>
            <person name="Coleman C.E."/>
        </authorList>
    </citation>
    <scope>NUCLEOTIDE SEQUENCE [LARGE SCALE GENOMIC DNA]</scope>
    <source>
        <strain evidence="5 6">CCB06</strain>
        <tissue evidence="5">Mycelium</tissue>
    </source>
</reference>
<protein>
    <submittedName>
        <fullName evidence="5">Short-chain dehydrogenase</fullName>
    </submittedName>
</protein>
<dbReference type="Gene3D" id="3.40.50.720">
    <property type="entry name" value="NAD(P)-binding Rossmann-like Domain"/>
    <property type="match status" value="1"/>
</dbReference>
<keyword evidence="6" id="KW-1185">Reference proteome</keyword>
<dbReference type="SUPFAM" id="SSF51735">
    <property type="entry name" value="NAD(P)-binding Rossmann-fold domains"/>
    <property type="match status" value="1"/>
</dbReference>
<dbReference type="PRINTS" id="PR00081">
    <property type="entry name" value="GDHRDH"/>
</dbReference>
<organism evidence="5 6">
    <name type="scientific">Pyrenophora seminiperda CCB06</name>
    <dbReference type="NCBI Taxonomy" id="1302712"/>
    <lineage>
        <taxon>Eukaryota</taxon>
        <taxon>Fungi</taxon>
        <taxon>Dikarya</taxon>
        <taxon>Ascomycota</taxon>
        <taxon>Pezizomycotina</taxon>
        <taxon>Dothideomycetes</taxon>
        <taxon>Pleosporomycetidae</taxon>
        <taxon>Pleosporales</taxon>
        <taxon>Pleosporineae</taxon>
        <taxon>Pleosporaceae</taxon>
        <taxon>Pyrenophora</taxon>
    </lineage>
</organism>
<evidence type="ECO:0000256" key="2">
    <source>
        <dbReference type="ARBA" id="ARBA00022857"/>
    </source>
</evidence>
<proteinExistence type="inferred from homology"/>
<dbReference type="InterPro" id="IPR002347">
    <property type="entry name" value="SDR_fam"/>
</dbReference>
<dbReference type="Proteomes" id="UP000265663">
    <property type="component" value="Unassembled WGS sequence"/>
</dbReference>
<dbReference type="OrthoDB" id="47007at2759"/>
<evidence type="ECO:0000313" key="6">
    <source>
        <dbReference type="Proteomes" id="UP000265663"/>
    </source>
</evidence>
<dbReference type="FunFam" id="3.40.50.720:FF:000084">
    <property type="entry name" value="Short-chain dehydrogenase reductase"/>
    <property type="match status" value="1"/>
</dbReference>
<keyword evidence="3" id="KW-0560">Oxidoreductase</keyword>
<dbReference type="InterPro" id="IPR020904">
    <property type="entry name" value="Sc_DH/Rdtase_CS"/>
</dbReference>
<dbReference type="CDD" id="cd05233">
    <property type="entry name" value="SDR_c"/>
    <property type="match status" value="1"/>
</dbReference>
<evidence type="ECO:0000256" key="1">
    <source>
        <dbReference type="ARBA" id="ARBA00006484"/>
    </source>
</evidence>
<dbReference type="InterPro" id="IPR036291">
    <property type="entry name" value="NAD(P)-bd_dom_sf"/>
</dbReference>
<comment type="similarity">
    <text evidence="1">Belongs to the short-chain dehydrogenases/reductases (SDR) family.</text>
</comment>
<dbReference type="AlphaFoldDB" id="A0A3M7MI20"/>
<gene>
    <name evidence="5" type="ORF">GMOD_00005033</name>
</gene>
<sequence>MYTTRPAMQRAHTTESLRTPGASISTLNLNKPPRPGIERAPTSTNLTRPLPIQRLEGKVVMITGGGGKVGVESAGRLLIEGCNVALIDFDQNALEAAVPVLKAAIPTGSPIESRLLTIVADATKEADVEACAKKVVQRFEKLDAALLNCCHRGESKGIFDVTGEDFDKIMTINAKSAFLGVKYAAAAMQTTSSPQHGGSIIIRSSIAGLRGFPNLIAYSSAKFALRGIALTAAEELGQYGIRVNTIHTSIIQTPGYKDGWTQERLAELKGETALERFSSPDDVASVVAFLVSEDSKFMTGGHLKIDGGCVAV</sequence>
<dbReference type="PROSITE" id="PS00061">
    <property type="entry name" value="ADH_SHORT"/>
    <property type="match status" value="1"/>
</dbReference>
<evidence type="ECO:0000313" key="5">
    <source>
        <dbReference type="EMBL" id="RMZ74171.1"/>
    </source>
</evidence>
<dbReference type="EMBL" id="KE747843">
    <property type="protein sequence ID" value="RMZ74171.1"/>
    <property type="molecule type" value="Genomic_DNA"/>
</dbReference>
<name>A0A3M7MI20_9PLEO</name>
<evidence type="ECO:0000256" key="3">
    <source>
        <dbReference type="ARBA" id="ARBA00023002"/>
    </source>
</evidence>
<feature type="compositionally biased region" description="Polar residues" evidence="4">
    <location>
        <begin position="14"/>
        <end position="29"/>
    </location>
</feature>
<keyword evidence="2" id="KW-0521">NADP</keyword>